<evidence type="ECO:0000313" key="2">
    <source>
        <dbReference type="EMBL" id="MDJ1493031.1"/>
    </source>
</evidence>
<organism evidence="2 3">
    <name type="scientific">Xanthocytophaga flava</name>
    <dbReference type="NCBI Taxonomy" id="3048013"/>
    <lineage>
        <taxon>Bacteria</taxon>
        <taxon>Pseudomonadati</taxon>
        <taxon>Bacteroidota</taxon>
        <taxon>Cytophagia</taxon>
        <taxon>Cytophagales</taxon>
        <taxon>Rhodocytophagaceae</taxon>
        <taxon>Xanthocytophaga</taxon>
    </lineage>
</organism>
<name>A0ABT7CH17_9BACT</name>
<evidence type="ECO:0000256" key="1">
    <source>
        <dbReference type="SAM" id="MobiDB-lite"/>
    </source>
</evidence>
<feature type="region of interest" description="Disordered" evidence="1">
    <location>
        <begin position="1"/>
        <end position="25"/>
    </location>
</feature>
<evidence type="ECO:0000313" key="3">
    <source>
        <dbReference type="Proteomes" id="UP001228581"/>
    </source>
</evidence>
<reference evidence="2 3" key="1">
    <citation type="submission" date="2023-05" db="EMBL/GenBank/DDBJ databases">
        <authorList>
            <person name="Zhang X."/>
        </authorList>
    </citation>
    <scope>NUCLEOTIDE SEQUENCE [LARGE SCALE GENOMIC DNA]</scope>
    <source>
        <strain evidence="2 3">DM2B3-1</strain>
    </source>
</reference>
<gene>
    <name evidence="2" type="ORF">QNI19_08810</name>
</gene>
<protein>
    <submittedName>
        <fullName evidence="2">DUF5712 family protein</fullName>
    </submittedName>
</protein>
<dbReference type="RefSeq" id="WP_313994713.1">
    <property type="nucleotide sequence ID" value="NZ_JASJOT010000004.1"/>
</dbReference>
<comment type="caution">
    <text evidence="2">The sequence shown here is derived from an EMBL/GenBank/DDBJ whole genome shotgun (WGS) entry which is preliminary data.</text>
</comment>
<dbReference type="EMBL" id="JASJOT010000004">
    <property type="protein sequence ID" value="MDJ1493031.1"/>
    <property type="molecule type" value="Genomic_DNA"/>
</dbReference>
<accession>A0ABT7CH17</accession>
<proteinExistence type="predicted"/>
<keyword evidence="3" id="KW-1185">Reference proteome</keyword>
<dbReference type="Pfam" id="PF18976">
    <property type="entry name" value="DUF5712"/>
    <property type="match status" value="1"/>
</dbReference>
<dbReference type="InterPro" id="IPR043766">
    <property type="entry name" value="BfmA-like"/>
</dbReference>
<sequence>MISKVLKAQSDGKPTSKAASKRGSVYDNKGSAARLVNYMEHEAKEQGETGAYFSQNSDEIQKQEVIAQIDGNVNGLKKEDSKFYSLIIAPSQTELSHIGSDSQTLKAYTRQVMENYAANFTFAGGQRVVSTDVLWFAIIHRERDYSGSDPMVREGKARSGERKKGDQTHIHIIVSRRDKAQTVNLTPTGAKTRFSIKLWQEKNAGDFQQLYGYTQQTHFPNDVYKAEKLSERVQAFVTKHELEDYLSIDRIVSIGKEQDFGRIFYRNLNMLESSIEKGIRLRDPYSVFERRNAYKKNVKQSVNQPDAKSERSLKKQIIRLRSEYLKEHGVVLTELDLPSELIKKVYNEHTHKWKFYQNLDTLTTILLQNGNVPGDVEQQLSQLASSEEIELYIQSHKSKTKDQTQIALDTTSKKTSDPTRETIFENKLPDEIGVDSTLQSSYMARLSKLQGALQIASNTDGIENIEWGTRPSHKRKKFNRHNQSGYEVDK</sequence>
<dbReference type="Proteomes" id="UP001228581">
    <property type="component" value="Unassembled WGS sequence"/>
</dbReference>